<evidence type="ECO:0000256" key="16">
    <source>
        <dbReference type="ARBA" id="ARBA00049209"/>
    </source>
</evidence>
<dbReference type="GO" id="GO:0046496">
    <property type="term" value="P:nicotinamide nucleotide metabolic process"/>
    <property type="evidence" value="ECO:0007669"/>
    <property type="project" value="UniProtKB-UniRule"/>
</dbReference>
<dbReference type="SUPFAM" id="SSF53613">
    <property type="entry name" value="Ribokinase-like"/>
    <property type="match status" value="1"/>
</dbReference>
<feature type="region of interest" description="Disordered" evidence="20">
    <location>
        <begin position="507"/>
        <end position="530"/>
    </location>
</feature>
<dbReference type="GO" id="GO:0052855">
    <property type="term" value="F:ADP-dependent NAD(P)H-hydrate dehydratase activity"/>
    <property type="evidence" value="ECO:0007669"/>
    <property type="project" value="UniProtKB-UniRule"/>
</dbReference>
<evidence type="ECO:0000259" key="22">
    <source>
        <dbReference type="PROSITE" id="PS51385"/>
    </source>
</evidence>
<dbReference type="GO" id="GO:0110051">
    <property type="term" value="P:metabolite repair"/>
    <property type="evidence" value="ECO:0007669"/>
    <property type="project" value="TreeGrafter"/>
</dbReference>
<dbReference type="PROSITE" id="PS51385">
    <property type="entry name" value="YJEF_N"/>
    <property type="match status" value="1"/>
</dbReference>
<dbReference type="PANTHER" id="PTHR12592">
    <property type="entry name" value="ATP-DEPENDENT (S)-NAD(P)H-HYDRATE DEHYDRATASE FAMILY MEMBER"/>
    <property type="match status" value="1"/>
</dbReference>
<dbReference type="InterPro" id="IPR000631">
    <property type="entry name" value="CARKD"/>
</dbReference>
<dbReference type="PANTHER" id="PTHR12592:SF0">
    <property type="entry name" value="ATP-DEPENDENT (S)-NAD(P)H-HYDRATE DEHYDRATASE"/>
    <property type="match status" value="1"/>
</dbReference>
<evidence type="ECO:0000256" key="15">
    <source>
        <dbReference type="ARBA" id="ARBA00048238"/>
    </source>
</evidence>
<comment type="catalytic activity">
    <reaction evidence="2 18 19">
        <text>(6R)-NADPHX = (6S)-NADPHX</text>
        <dbReference type="Rhea" id="RHEA:32227"/>
        <dbReference type="ChEBI" id="CHEBI:64076"/>
        <dbReference type="ChEBI" id="CHEBI:64077"/>
        <dbReference type="EC" id="5.1.99.6"/>
    </reaction>
</comment>
<comment type="function">
    <text evidence="14 19">Bifunctional enzyme that catalyzes the epimerization of the S- and R-forms of NAD(P)HX and the dehydration of the S-form of NAD(P)HX at the expense of ADP, which is converted to AMP. This allows the repair of both epimers of NAD(P)HX, a damaged form of NAD(P)H that is a result of enzymatic or heat-dependent hydration.</text>
</comment>
<dbReference type="GO" id="GO:0005524">
    <property type="term" value="F:ATP binding"/>
    <property type="evidence" value="ECO:0007669"/>
    <property type="project" value="UniProtKB-UniRule"/>
</dbReference>
<evidence type="ECO:0000256" key="13">
    <source>
        <dbReference type="ARBA" id="ARBA00023268"/>
    </source>
</evidence>
<comment type="cofactor">
    <cofactor evidence="17">
        <name>Mg(2+)</name>
        <dbReference type="ChEBI" id="CHEBI:18420"/>
    </cofactor>
</comment>
<evidence type="ECO:0000256" key="5">
    <source>
        <dbReference type="ARBA" id="ARBA00022723"/>
    </source>
</evidence>
<dbReference type="KEGG" id="fbe:FF125_09790"/>
<dbReference type="GO" id="GO:0052856">
    <property type="term" value="F:NAD(P)HX epimerase activity"/>
    <property type="evidence" value="ECO:0007669"/>
    <property type="project" value="UniProtKB-UniRule"/>
</dbReference>
<dbReference type="RefSeq" id="WP_138949601.1">
    <property type="nucleotide sequence ID" value="NZ_CP040749.1"/>
</dbReference>
<evidence type="ECO:0000256" key="7">
    <source>
        <dbReference type="ARBA" id="ARBA00022840"/>
    </source>
</evidence>
<comment type="catalytic activity">
    <reaction evidence="16 17 19">
        <text>(6S)-NADPHX + ADP = AMP + phosphate + NADPH + H(+)</text>
        <dbReference type="Rhea" id="RHEA:32235"/>
        <dbReference type="ChEBI" id="CHEBI:15378"/>
        <dbReference type="ChEBI" id="CHEBI:43474"/>
        <dbReference type="ChEBI" id="CHEBI:57783"/>
        <dbReference type="ChEBI" id="CHEBI:64076"/>
        <dbReference type="ChEBI" id="CHEBI:456215"/>
        <dbReference type="ChEBI" id="CHEBI:456216"/>
        <dbReference type="EC" id="4.2.1.136"/>
    </reaction>
</comment>
<feature type="binding site" evidence="18">
    <location>
        <position position="60"/>
    </location>
    <ligand>
        <name>K(+)</name>
        <dbReference type="ChEBI" id="CHEBI:29103"/>
    </ligand>
</feature>
<dbReference type="SUPFAM" id="SSF64153">
    <property type="entry name" value="YjeF N-terminal domain-like"/>
    <property type="match status" value="1"/>
</dbReference>
<feature type="binding site" evidence="17">
    <location>
        <position position="440"/>
    </location>
    <ligand>
        <name>(6S)-NADPHX</name>
        <dbReference type="ChEBI" id="CHEBI:64076"/>
    </ligand>
</feature>
<dbReference type="OrthoDB" id="9806925at2"/>
<dbReference type="Gene3D" id="3.40.1190.20">
    <property type="match status" value="1"/>
</dbReference>
<evidence type="ECO:0000256" key="3">
    <source>
        <dbReference type="ARBA" id="ARBA00006001"/>
    </source>
</evidence>
<feature type="domain" description="YjeF N-terminal" evidence="22">
    <location>
        <begin position="10"/>
        <end position="218"/>
    </location>
</feature>
<dbReference type="GO" id="GO:0046872">
    <property type="term" value="F:metal ion binding"/>
    <property type="evidence" value="ECO:0007669"/>
    <property type="project" value="UniProtKB-UniRule"/>
</dbReference>
<name>A0A5B7TP37_9FLAO</name>
<dbReference type="InterPro" id="IPR029056">
    <property type="entry name" value="Ribokinase-like"/>
</dbReference>
<comment type="subunit">
    <text evidence="17">Homotetramer.</text>
</comment>
<dbReference type="NCBIfam" id="TIGR00196">
    <property type="entry name" value="yjeF_cterm"/>
    <property type="match status" value="1"/>
</dbReference>
<dbReference type="EC" id="4.2.1.136" evidence="19"/>
<feature type="binding site" evidence="18">
    <location>
        <position position="127"/>
    </location>
    <ligand>
        <name>K(+)</name>
        <dbReference type="ChEBI" id="CHEBI:29103"/>
    </ligand>
</feature>
<dbReference type="Proteomes" id="UP000306229">
    <property type="component" value="Chromosome"/>
</dbReference>
<protein>
    <recommendedName>
        <fullName evidence="19">Bifunctional NAD(P)H-hydrate repair enzyme</fullName>
    </recommendedName>
    <alternativeName>
        <fullName evidence="19">Nicotinamide nucleotide repair protein</fullName>
    </alternativeName>
    <domain>
        <recommendedName>
            <fullName evidence="19">ADP-dependent (S)-NAD(P)H-hydrate dehydratase</fullName>
            <ecNumber evidence="19">4.2.1.136</ecNumber>
        </recommendedName>
        <alternativeName>
            <fullName evidence="19">ADP-dependent NAD(P)HX dehydratase</fullName>
        </alternativeName>
    </domain>
    <domain>
        <recommendedName>
            <fullName evidence="19">NAD(P)H-hydrate epimerase</fullName>
            <ecNumber evidence="19">5.1.99.6</ecNumber>
        </recommendedName>
    </domain>
</protein>
<keyword evidence="11 18" id="KW-0413">Isomerase</keyword>
<dbReference type="AlphaFoldDB" id="A0A5B7TP37"/>
<feature type="binding site" evidence="18">
    <location>
        <begin position="131"/>
        <end position="137"/>
    </location>
    <ligand>
        <name>(6S)-NADPHX</name>
        <dbReference type="ChEBI" id="CHEBI:64076"/>
    </ligand>
</feature>
<feature type="binding site" evidence="18">
    <location>
        <position position="163"/>
    </location>
    <ligand>
        <name>K(+)</name>
        <dbReference type="ChEBI" id="CHEBI:29103"/>
    </ligand>
</feature>
<comment type="similarity">
    <text evidence="18">Belongs to the NnrE/AIBP family.</text>
</comment>
<comment type="caution">
    <text evidence="18">Lacks conserved residue(s) required for the propagation of feature annotation.</text>
</comment>
<evidence type="ECO:0000259" key="21">
    <source>
        <dbReference type="PROSITE" id="PS51383"/>
    </source>
</evidence>
<evidence type="ECO:0000256" key="11">
    <source>
        <dbReference type="ARBA" id="ARBA00023235"/>
    </source>
</evidence>
<evidence type="ECO:0000256" key="2">
    <source>
        <dbReference type="ARBA" id="ARBA00000909"/>
    </source>
</evidence>
<reference evidence="23 24" key="1">
    <citation type="submission" date="2019-05" db="EMBL/GenBank/DDBJ databases">
        <title>Algicella ahnfeltiae gen. nov., sp. nov., a novel marine bacterium of the family Flavobacteriaceae isolated from a red alga.</title>
        <authorList>
            <person name="Nedashkovskaya O.I."/>
            <person name="Kukhlevskiy A.D."/>
            <person name="Kim S.-G."/>
            <person name="Zhukova N.V."/>
            <person name="Mikhailov V.V."/>
        </authorList>
    </citation>
    <scope>NUCLEOTIDE SEQUENCE [LARGE SCALE GENOMIC DNA]</scope>
    <source>
        <strain evidence="23 24">10Alg115</strain>
    </source>
</reference>
<evidence type="ECO:0000256" key="17">
    <source>
        <dbReference type="HAMAP-Rule" id="MF_01965"/>
    </source>
</evidence>
<evidence type="ECO:0000256" key="12">
    <source>
        <dbReference type="ARBA" id="ARBA00023239"/>
    </source>
</evidence>
<comment type="catalytic activity">
    <reaction evidence="15 17 19">
        <text>(6S)-NADHX + ADP = AMP + phosphate + NADH + H(+)</text>
        <dbReference type="Rhea" id="RHEA:32223"/>
        <dbReference type="ChEBI" id="CHEBI:15378"/>
        <dbReference type="ChEBI" id="CHEBI:43474"/>
        <dbReference type="ChEBI" id="CHEBI:57945"/>
        <dbReference type="ChEBI" id="CHEBI:64074"/>
        <dbReference type="ChEBI" id="CHEBI:456215"/>
        <dbReference type="ChEBI" id="CHEBI:456216"/>
        <dbReference type="EC" id="4.2.1.136"/>
    </reaction>
</comment>
<keyword evidence="24" id="KW-1185">Reference proteome</keyword>
<feature type="compositionally biased region" description="Basic and acidic residues" evidence="20">
    <location>
        <begin position="507"/>
        <end position="524"/>
    </location>
</feature>
<comment type="function">
    <text evidence="17">Catalyzes the dehydration of the S-form of NAD(P)HX at the expense of ADP, which is converted to AMP. Together with NAD(P)HX epimerase, which catalyzes the epimerization of the S- and R-forms, the enzyme allows the repair of both epimers of NAD(P)HX, a damaged form of NAD(P)H that is a result of enzymatic or heat-dependent hydration.</text>
</comment>
<dbReference type="PROSITE" id="PS51383">
    <property type="entry name" value="YJEF_C_3"/>
    <property type="match status" value="1"/>
</dbReference>
<dbReference type="NCBIfam" id="TIGR00197">
    <property type="entry name" value="yjeF_nterm"/>
    <property type="match status" value="1"/>
</dbReference>
<keyword evidence="7 17" id="KW-0067">ATP-binding</keyword>
<evidence type="ECO:0000313" key="24">
    <source>
        <dbReference type="Proteomes" id="UP000306229"/>
    </source>
</evidence>
<feature type="binding site" evidence="17">
    <location>
        <position position="263"/>
    </location>
    <ligand>
        <name>(6S)-NADPHX</name>
        <dbReference type="ChEBI" id="CHEBI:64076"/>
    </ligand>
</feature>
<dbReference type="PROSITE" id="PS01050">
    <property type="entry name" value="YJEF_C_2"/>
    <property type="match status" value="1"/>
</dbReference>
<keyword evidence="6 17" id="KW-0547">Nucleotide-binding</keyword>
<dbReference type="PIRSF" id="PIRSF017184">
    <property type="entry name" value="Nnr"/>
    <property type="match status" value="1"/>
</dbReference>
<evidence type="ECO:0000256" key="8">
    <source>
        <dbReference type="ARBA" id="ARBA00022857"/>
    </source>
</evidence>
<sequence length="530" mass="58874">MPKILSVKQLYAADTATVKKNDISFIDLMEHVGTLCFQWIHDRLQGDPITIQIFCGTGNNGGDGLVIARHLKQYGYNVKTHIINCGNDRSEVFLKNYDRLKEIGVWAEMITCESELPAVSENDMVVDAIFGLGLSRKPENLIKKVIEHINGSNAFVLSIDFPSGLYAEKSVTDTVSVVKAYHTLTFQTPKLAFLLPENRYYTKTWEVLDIGLDAEYIYNAKTDNYLLYKQDIKPMYRFREKFSHKGEFGHAVIIGGSYGKMGAVTLSTKAAISIGSGLVTAHIPQCGYQIIQTSVPEIMVEVDAENEMQKFDININATVIGIGVGMGTHIETVKGFTEFLNKNKVPLVLDADALNIISKNKELLKLVPENSVLTPHPKEFERLVGKWKNDYDKLKKLRSLSKKHKIIIVLKGAYSAIAHEGALFFNSTGNPALSTAGSGDVLTGIITGLIAQNYHPFEAAKMGVYLHGKTSELAMKTKVYETFIASDIIDYLSSAIMDLLMKEPKVVPQKEAESKNDKKAKPDEGTEMYI</sequence>
<evidence type="ECO:0000313" key="23">
    <source>
        <dbReference type="EMBL" id="QCX38709.1"/>
    </source>
</evidence>
<evidence type="ECO:0000256" key="14">
    <source>
        <dbReference type="ARBA" id="ARBA00025153"/>
    </source>
</evidence>
<evidence type="ECO:0000256" key="18">
    <source>
        <dbReference type="HAMAP-Rule" id="MF_01966"/>
    </source>
</evidence>
<organism evidence="23 24">
    <name type="scientific">Aureibaculum algae</name>
    <dbReference type="NCBI Taxonomy" id="2584122"/>
    <lineage>
        <taxon>Bacteria</taxon>
        <taxon>Pseudomonadati</taxon>
        <taxon>Bacteroidota</taxon>
        <taxon>Flavobacteriia</taxon>
        <taxon>Flavobacteriales</taxon>
        <taxon>Flavobacteriaceae</taxon>
        <taxon>Aureibaculum</taxon>
    </lineage>
</organism>
<comment type="cofactor">
    <cofactor evidence="18 19">
        <name>K(+)</name>
        <dbReference type="ChEBI" id="CHEBI:29103"/>
    </cofactor>
    <text evidence="18 19">Binds 1 potassium ion per subunit.</text>
</comment>
<evidence type="ECO:0000256" key="9">
    <source>
        <dbReference type="ARBA" id="ARBA00022958"/>
    </source>
</evidence>
<comment type="catalytic activity">
    <reaction evidence="1 18 19">
        <text>(6R)-NADHX = (6S)-NADHX</text>
        <dbReference type="Rhea" id="RHEA:32215"/>
        <dbReference type="ChEBI" id="CHEBI:64074"/>
        <dbReference type="ChEBI" id="CHEBI:64075"/>
        <dbReference type="EC" id="5.1.99.6"/>
    </reaction>
</comment>
<keyword evidence="13" id="KW-0511">Multifunctional enzyme</keyword>
<keyword evidence="8 17" id="KW-0521">NADP</keyword>
<evidence type="ECO:0000256" key="19">
    <source>
        <dbReference type="PIRNR" id="PIRNR017184"/>
    </source>
</evidence>
<keyword evidence="10 17" id="KW-0520">NAD</keyword>
<feature type="binding site" evidence="18">
    <location>
        <position position="160"/>
    </location>
    <ligand>
        <name>(6S)-NADPHX</name>
        <dbReference type="ChEBI" id="CHEBI:64076"/>
    </ligand>
</feature>
<dbReference type="HAMAP" id="MF_01965">
    <property type="entry name" value="NADHX_dehydratase"/>
    <property type="match status" value="1"/>
</dbReference>
<dbReference type="Pfam" id="PF03853">
    <property type="entry name" value="YjeF_N"/>
    <property type="match status" value="1"/>
</dbReference>
<comment type="function">
    <text evidence="18">Catalyzes the epimerization of the S- and R-forms of NAD(P)HX, a damaged form of NAD(P)H that is a result of enzymatic or heat-dependent hydration. This is a prerequisite for the S-specific NAD(P)H-hydrate dehydratase to allow the repair of both epimers of NAD(P)HX.</text>
</comment>
<dbReference type="InterPro" id="IPR036652">
    <property type="entry name" value="YjeF_N_dom_sf"/>
</dbReference>
<dbReference type="CDD" id="cd01171">
    <property type="entry name" value="YXKO-related"/>
    <property type="match status" value="1"/>
</dbReference>
<keyword evidence="5 18" id="KW-0479">Metal-binding</keyword>
<evidence type="ECO:0000256" key="20">
    <source>
        <dbReference type="SAM" id="MobiDB-lite"/>
    </source>
</evidence>
<evidence type="ECO:0000256" key="1">
    <source>
        <dbReference type="ARBA" id="ARBA00000013"/>
    </source>
</evidence>
<dbReference type="EMBL" id="CP040749">
    <property type="protein sequence ID" value="QCX38709.1"/>
    <property type="molecule type" value="Genomic_DNA"/>
</dbReference>
<evidence type="ECO:0000256" key="6">
    <source>
        <dbReference type="ARBA" id="ARBA00022741"/>
    </source>
</evidence>
<dbReference type="EC" id="5.1.99.6" evidence="19"/>
<evidence type="ECO:0000256" key="4">
    <source>
        <dbReference type="ARBA" id="ARBA00009524"/>
    </source>
</evidence>
<dbReference type="Gene3D" id="3.40.50.10260">
    <property type="entry name" value="YjeF N-terminal domain"/>
    <property type="match status" value="1"/>
</dbReference>
<keyword evidence="12 17" id="KW-0456">Lyase</keyword>
<dbReference type="Pfam" id="PF01256">
    <property type="entry name" value="Carb_kinase"/>
    <property type="match status" value="1"/>
</dbReference>
<feature type="binding site" evidence="18">
    <location>
        <begin position="59"/>
        <end position="63"/>
    </location>
    <ligand>
        <name>(6S)-NADPHX</name>
        <dbReference type="ChEBI" id="CHEBI:64076"/>
    </ligand>
</feature>
<accession>A0A5B7TP37</accession>
<dbReference type="InterPro" id="IPR004443">
    <property type="entry name" value="YjeF_N_dom"/>
</dbReference>
<comment type="similarity">
    <text evidence="3 19">In the N-terminal section; belongs to the NnrE/AIBP family.</text>
</comment>
<proteinExistence type="inferred from homology"/>
<feature type="binding site" evidence="17">
    <location>
        <position position="376"/>
    </location>
    <ligand>
        <name>(6S)-NADPHX</name>
        <dbReference type="ChEBI" id="CHEBI:64076"/>
    </ligand>
</feature>
<dbReference type="InterPro" id="IPR030677">
    <property type="entry name" value="Nnr"/>
</dbReference>
<dbReference type="HAMAP" id="MF_01966">
    <property type="entry name" value="NADHX_epimerase"/>
    <property type="match status" value="1"/>
</dbReference>
<feature type="binding site" evidence="17">
    <location>
        <position position="323"/>
    </location>
    <ligand>
        <name>(6S)-NADPHX</name>
        <dbReference type="ChEBI" id="CHEBI:64076"/>
    </ligand>
</feature>
<feature type="domain" description="YjeF C-terminal" evidence="21">
    <location>
        <begin position="228"/>
        <end position="499"/>
    </location>
</feature>
<dbReference type="InterPro" id="IPR017953">
    <property type="entry name" value="Carbohydrate_kinase_pred_CS"/>
</dbReference>
<comment type="similarity">
    <text evidence="17">Belongs to the NnrD/CARKD family.</text>
</comment>
<keyword evidence="9 18" id="KW-0630">Potassium</keyword>
<gene>
    <name evidence="17" type="primary">nnrD</name>
    <name evidence="18" type="synonym">nnrE</name>
    <name evidence="23" type="ORF">FF125_09790</name>
</gene>
<feature type="binding site" evidence="17">
    <location>
        <begin position="411"/>
        <end position="415"/>
    </location>
    <ligand>
        <name>AMP</name>
        <dbReference type="ChEBI" id="CHEBI:456215"/>
    </ligand>
</feature>
<comment type="similarity">
    <text evidence="4 19">In the C-terminal section; belongs to the NnrD/CARKD family.</text>
</comment>
<evidence type="ECO:0000256" key="10">
    <source>
        <dbReference type="ARBA" id="ARBA00023027"/>
    </source>
</evidence>
<feature type="binding site" evidence="17">
    <location>
        <position position="439"/>
    </location>
    <ligand>
        <name>AMP</name>
        <dbReference type="ChEBI" id="CHEBI:456215"/>
    </ligand>
</feature>